<evidence type="ECO:0000313" key="2">
    <source>
        <dbReference type="Proteomes" id="UP001497644"/>
    </source>
</evidence>
<gene>
    <name evidence="1" type="ORF">LPLAT_LOCUS11517</name>
</gene>
<name>A0AAV2P3E7_9HYME</name>
<dbReference type="EMBL" id="OZ034829">
    <property type="protein sequence ID" value="CAL1686158.1"/>
    <property type="molecule type" value="Genomic_DNA"/>
</dbReference>
<organism evidence="1 2">
    <name type="scientific">Lasius platythorax</name>
    <dbReference type="NCBI Taxonomy" id="488582"/>
    <lineage>
        <taxon>Eukaryota</taxon>
        <taxon>Metazoa</taxon>
        <taxon>Ecdysozoa</taxon>
        <taxon>Arthropoda</taxon>
        <taxon>Hexapoda</taxon>
        <taxon>Insecta</taxon>
        <taxon>Pterygota</taxon>
        <taxon>Neoptera</taxon>
        <taxon>Endopterygota</taxon>
        <taxon>Hymenoptera</taxon>
        <taxon>Apocrita</taxon>
        <taxon>Aculeata</taxon>
        <taxon>Formicoidea</taxon>
        <taxon>Formicidae</taxon>
        <taxon>Formicinae</taxon>
        <taxon>Lasius</taxon>
        <taxon>Lasius</taxon>
    </lineage>
</organism>
<dbReference type="Proteomes" id="UP001497644">
    <property type="component" value="Chromosome 6"/>
</dbReference>
<evidence type="ECO:0000313" key="1">
    <source>
        <dbReference type="EMBL" id="CAL1686158.1"/>
    </source>
</evidence>
<keyword evidence="2" id="KW-1185">Reference proteome</keyword>
<accession>A0AAV2P3E7</accession>
<reference evidence="1" key="1">
    <citation type="submission" date="2024-04" db="EMBL/GenBank/DDBJ databases">
        <authorList>
            <consortium name="Molecular Ecology Group"/>
        </authorList>
    </citation>
    <scope>NUCLEOTIDE SEQUENCE</scope>
</reference>
<dbReference type="AlphaFoldDB" id="A0AAV2P3E7"/>
<sequence length="139" mass="15336">MCLRNKLPIAEKHRTSDASYADLNYAGMHRSICIKTEAFYGALVVSRVAAVVLTPYGPSLNRDFVGVFREPVSVMRDHPVPLFLPRTHTLQSQTHVATIAGGRLPDNLGNGIDTQNTFESKNIAFTAVRSARETLSLCY</sequence>
<protein>
    <submittedName>
        <fullName evidence="1">Uncharacterized protein</fullName>
    </submittedName>
</protein>
<proteinExistence type="predicted"/>